<keyword evidence="4" id="KW-1185">Reference proteome</keyword>
<dbReference type="EMBL" id="QRAP01000006">
    <property type="protein sequence ID" value="RDK89923.1"/>
    <property type="molecule type" value="Genomic_DNA"/>
</dbReference>
<dbReference type="Pfam" id="PF01035">
    <property type="entry name" value="DNA_binding_1"/>
    <property type="match status" value="1"/>
</dbReference>
<reference evidence="3 4" key="1">
    <citation type="submission" date="2018-07" db="EMBL/GenBank/DDBJ databases">
        <title>Genomic Encyclopedia of Type Strains, Phase IV (KMG-IV): sequencing the most valuable type-strain genomes for metagenomic binning, comparative biology and taxonomic classification.</title>
        <authorList>
            <person name="Goeker M."/>
        </authorList>
    </citation>
    <scope>NUCLEOTIDE SEQUENCE [LARGE SCALE GENOMIC DNA]</scope>
    <source>
        <strain evidence="3 4">DSM 103736</strain>
    </source>
</reference>
<dbReference type="SUPFAM" id="SSF46767">
    <property type="entry name" value="Methylated DNA-protein cysteine methyltransferase, C-terminal domain"/>
    <property type="match status" value="1"/>
</dbReference>
<dbReference type="InterPro" id="IPR036217">
    <property type="entry name" value="MethylDNA_cys_MeTrfase_DNAb"/>
</dbReference>
<comment type="caution">
    <text evidence="3">The sequence shown here is derived from an EMBL/GenBank/DDBJ whole genome shotgun (WGS) entry which is preliminary data.</text>
</comment>
<dbReference type="CDD" id="cd06445">
    <property type="entry name" value="ATase"/>
    <property type="match status" value="1"/>
</dbReference>
<keyword evidence="1" id="KW-0227">DNA damage</keyword>
<dbReference type="Gene3D" id="1.10.10.10">
    <property type="entry name" value="Winged helix-like DNA-binding domain superfamily/Winged helix DNA-binding domain"/>
    <property type="match status" value="1"/>
</dbReference>
<dbReference type="InterPro" id="IPR052520">
    <property type="entry name" value="ATL_DNA_repair"/>
</dbReference>
<feature type="domain" description="Methylated-DNA-[protein]-cysteine S-methyltransferase DNA binding" evidence="2">
    <location>
        <begin position="11"/>
        <end position="91"/>
    </location>
</feature>
<dbReference type="PANTHER" id="PTHR42942:SF1">
    <property type="entry name" value="ALKYLTRANSFERASE-LIKE PROTEIN 1"/>
    <property type="match status" value="1"/>
</dbReference>
<dbReference type="InterPro" id="IPR036388">
    <property type="entry name" value="WH-like_DNA-bd_sf"/>
</dbReference>
<sequence length="108" mass="11904">MKDQHPIPDDNFRQRVFTIVAAIPYGKVATYGQVAQLAGAARAARQVGGVLKRLPEGSALPWFRVVNRFGQISLPGPGYQRQRDALQAEGVVFTDHGAIDLDMFGWRP</sequence>
<name>A0A370QNI6_9GAMM</name>
<dbReference type="RefSeq" id="WP_147291363.1">
    <property type="nucleotide sequence ID" value="NZ_QRAP01000006.1"/>
</dbReference>
<gene>
    <name evidence="3" type="ORF">C8D90_106128</name>
</gene>
<evidence type="ECO:0000313" key="3">
    <source>
        <dbReference type="EMBL" id="RDK89923.1"/>
    </source>
</evidence>
<evidence type="ECO:0000259" key="2">
    <source>
        <dbReference type="Pfam" id="PF01035"/>
    </source>
</evidence>
<organism evidence="3 4">
    <name type="scientific">Enterobacillus tribolii</name>
    <dbReference type="NCBI Taxonomy" id="1487935"/>
    <lineage>
        <taxon>Bacteria</taxon>
        <taxon>Pseudomonadati</taxon>
        <taxon>Pseudomonadota</taxon>
        <taxon>Gammaproteobacteria</taxon>
        <taxon>Enterobacterales</taxon>
        <taxon>Hafniaceae</taxon>
        <taxon>Enterobacillus</taxon>
    </lineage>
</organism>
<evidence type="ECO:0000313" key="4">
    <source>
        <dbReference type="Proteomes" id="UP000254848"/>
    </source>
</evidence>
<evidence type="ECO:0000256" key="1">
    <source>
        <dbReference type="ARBA" id="ARBA00022763"/>
    </source>
</evidence>
<dbReference type="PANTHER" id="PTHR42942">
    <property type="entry name" value="6-O-METHYLGUANINE DNA METHYLTRANSFERASE"/>
    <property type="match status" value="1"/>
</dbReference>
<proteinExistence type="predicted"/>
<dbReference type="GO" id="GO:0006281">
    <property type="term" value="P:DNA repair"/>
    <property type="evidence" value="ECO:0007669"/>
    <property type="project" value="InterPro"/>
</dbReference>
<dbReference type="InterPro" id="IPR014048">
    <property type="entry name" value="MethylDNA_cys_MeTrfase_DNA-bd"/>
</dbReference>
<dbReference type="GO" id="GO:0003824">
    <property type="term" value="F:catalytic activity"/>
    <property type="evidence" value="ECO:0007669"/>
    <property type="project" value="InterPro"/>
</dbReference>
<dbReference type="Proteomes" id="UP000254848">
    <property type="component" value="Unassembled WGS sequence"/>
</dbReference>
<dbReference type="OrthoDB" id="9132167at2"/>
<dbReference type="AlphaFoldDB" id="A0A370QNI6"/>
<accession>A0A370QNI6</accession>
<protein>
    <submittedName>
        <fullName evidence="3">O(6)-alkylguanine repair protein YbaZ</fullName>
    </submittedName>
</protein>